<dbReference type="EMBL" id="BOQE01000001">
    <property type="protein sequence ID" value="GIM44935.1"/>
    <property type="molecule type" value="Genomic_DNA"/>
</dbReference>
<gene>
    <name evidence="2" type="ORF">DNHGIG_04840</name>
</gene>
<proteinExistence type="predicted"/>
<organism evidence="2 3">
    <name type="scientific">Collibacillus ludicampi</name>
    <dbReference type="NCBI Taxonomy" id="2771369"/>
    <lineage>
        <taxon>Bacteria</taxon>
        <taxon>Bacillati</taxon>
        <taxon>Bacillota</taxon>
        <taxon>Bacilli</taxon>
        <taxon>Bacillales</taxon>
        <taxon>Alicyclobacillaceae</taxon>
        <taxon>Collibacillus</taxon>
    </lineage>
</organism>
<protein>
    <submittedName>
        <fullName evidence="2">Uncharacterized protein</fullName>
    </submittedName>
</protein>
<evidence type="ECO:0000313" key="2">
    <source>
        <dbReference type="EMBL" id="GIM44935.1"/>
    </source>
</evidence>
<comment type="caution">
    <text evidence="2">The sequence shown here is derived from an EMBL/GenBank/DDBJ whole genome shotgun (WGS) entry which is preliminary data.</text>
</comment>
<evidence type="ECO:0000313" key="3">
    <source>
        <dbReference type="Proteomes" id="UP001057291"/>
    </source>
</evidence>
<keyword evidence="3" id="KW-1185">Reference proteome</keyword>
<sequence length="59" mass="6689">MSRAPTAPTREPPNINPSATVKSRTNVERKLMRFSPSPVSSLNKRYEEEKGDMHTVTLF</sequence>
<dbReference type="Proteomes" id="UP001057291">
    <property type="component" value="Unassembled WGS sequence"/>
</dbReference>
<evidence type="ECO:0000256" key="1">
    <source>
        <dbReference type="SAM" id="MobiDB-lite"/>
    </source>
</evidence>
<reference evidence="2" key="1">
    <citation type="journal article" date="2023" name="Int. J. Syst. Evol. Microbiol.">
        <title>Collibacillus ludicampi gen. nov., sp. nov., a new soil bacterium of the family Alicyclobacillaceae.</title>
        <authorList>
            <person name="Jojima T."/>
            <person name="Ioku Y."/>
            <person name="Fukuta Y."/>
            <person name="Shirasaka N."/>
            <person name="Matsumura Y."/>
            <person name="Mori M."/>
        </authorList>
    </citation>
    <scope>NUCLEOTIDE SEQUENCE</scope>
    <source>
        <strain evidence="2">TP075</strain>
    </source>
</reference>
<name>A0AAV4LAX9_9BACL</name>
<dbReference type="AlphaFoldDB" id="A0AAV4LAX9"/>
<feature type="region of interest" description="Disordered" evidence="1">
    <location>
        <begin position="1"/>
        <end position="24"/>
    </location>
</feature>
<accession>A0AAV4LAX9</accession>